<reference evidence="2 3" key="1">
    <citation type="journal article" date="2023" name="Insect Mol. Biol.">
        <title>Genome sequencing provides insights into the evolution of gene families encoding plant cell wall-degrading enzymes in longhorned beetles.</title>
        <authorList>
            <person name="Shin N.R."/>
            <person name="Okamura Y."/>
            <person name="Kirsch R."/>
            <person name="Pauchet Y."/>
        </authorList>
    </citation>
    <scope>NUCLEOTIDE SEQUENCE [LARGE SCALE GENOMIC DNA]</scope>
    <source>
        <strain evidence="2">EAD_L_NR</strain>
    </source>
</reference>
<dbReference type="Proteomes" id="UP001159042">
    <property type="component" value="Unassembled WGS sequence"/>
</dbReference>
<gene>
    <name evidence="2" type="ORF">NQ315_013312</name>
</gene>
<evidence type="ECO:0000313" key="2">
    <source>
        <dbReference type="EMBL" id="KAJ8913341.1"/>
    </source>
</evidence>
<dbReference type="Pfam" id="PF13843">
    <property type="entry name" value="DDE_Tnp_1_7"/>
    <property type="match status" value="1"/>
</dbReference>
<keyword evidence="3" id="KW-1185">Reference proteome</keyword>
<dbReference type="EMBL" id="JANEYG010000096">
    <property type="protein sequence ID" value="KAJ8913341.1"/>
    <property type="molecule type" value="Genomic_DNA"/>
</dbReference>
<comment type="caution">
    <text evidence="2">The sequence shown here is derived from an EMBL/GenBank/DDBJ whole genome shotgun (WGS) entry which is preliminary data.</text>
</comment>
<evidence type="ECO:0000259" key="1">
    <source>
        <dbReference type="Pfam" id="PF13843"/>
    </source>
</evidence>
<protein>
    <recommendedName>
        <fullName evidence="1">PiggyBac transposable element-derived protein domain-containing protein</fullName>
    </recommendedName>
</protein>
<dbReference type="PANTHER" id="PTHR46599">
    <property type="entry name" value="PIGGYBAC TRANSPOSABLE ELEMENT-DERIVED PROTEIN 4"/>
    <property type="match status" value="1"/>
</dbReference>
<name>A0AAV8VHI4_9CUCU</name>
<sequence>MLQGFRVLTYNIDEMLQGFRGKCGFRVYRPSKPRKYGRKIYALIDAKMYYTTSMEGRHFKFGISSIIMQPIFGTKRNVTMDNFFTSMEVANKLLKVHQLTIIGTLRKNKKHIPPPLISIMKK</sequence>
<dbReference type="InterPro" id="IPR029526">
    <property type="entry name" value="PGBD"/>
</dbReference>
<evidence type="ECO:0000313" key="3">
    <source>
        <dbReference type="Proteomes" id="UP001159042"/>
    </source>
</evidence>
<dbReference type="AlphaFoldDB" id="A0AAV8VHI4"/>
<dbReference type="PANTHER" id="PTHR46599:SF6">
    <property type="entry name" value="DUAL SPECIFICITY PHOSPHATASE 26"/>
    <property type="match status" value="1"/>
</dbReference>
<proteinExistence type="predicted"/>
<accession>A0AAV8VHI4</accession>
<organism evidence="2 3">
    <name type="scientific">Exocentrus adspersus</name>
    <dbReference type="NCBI Taxonomy" id="1586481"/>
    <lineage>
        <taxon>Eukaryota</taxon>
        <taxon>Metazoa</taxon>
        <taxon>Ecdysozoa</taxon>
        <taxon>Arthropoda</taxon>
        <taxon>Hexapoda</taxon>
        <taxon>Insecta</taxon>
        <taxon>Pterygota</taxon>
        <taxon>Neoptera</taxon>
        <taxon>Endopterygota</taxon>
        <taxon>Coleoptera</taxon>
        <taxon>Polyphaga</taxon>
        <taxon>Cucujiformia</taxon>
        <taxon>Chrysomeloidea</taxon>
        <taxon>Cerambycidae</taxon>
        <taxon>Lamiinae</taxon>
        <taxon>Acanthocinini</taxon>
        <taxon>Exocentrus</taxon>
    </lineage>
</organism>
<feature type="domain" description="PiggyBac transposable element-derived protein" evidence="1">
    <location>
        <begin position="10"/>
        <end position="116"/>
    </location>
</feature>